<dbReference type="EMBL" id="CADCTO010000008">
    <property type="protein sequence ID" value="CAA9212656.1"/>
    <property type="molecule type" value="Genomic_DNA"/>
</dbReference>
<sequence>MIITGEGGDLWRFVLDNLKRSGGGYKASHLVLSERHGVQFDDDEGMSERFERELAQMEARGLIEIVRDDPGHVYTSGPNQGKPARMLRYLKDE</sequence>
<dbReference type="AlphaFoldDB" id="A0A6J4H475"/>
<proteinExistence type="predicted"/>
<protein>
    <submittedName>
        <fullName evidence="1">Uncharacterized protein</fullName>
    </submittedName>
</protein>
<organism evidence="1">
    <name type="scientific">uncultured Armatimonadetes bacterium</name>
    <dbReference type="NCBI Taxonomy" id="157466"/>
    <lineage>
        <taxon>Bacteria</taxon>
        <taxon>Bacillati</taxon>
        <taxon>Armatimonadota</taxon>
        <taxon>environmental samples</taxon>
    </lineage>
</organism>
<name>A0A6J4H475_9BACT</name>
<gene>
    <name evidence="1" type="ORF">AVDCRST_MAG63-50</name>
</gene>
<reference evidence="1" key="1">
    <citation type="submission" date="2020-02" db="EMBL/GenBank/DDBJ databases">
        <authorList>
            <person name="Meier V. D."/>
        </authorList>
    </citation>
    <scope>NUCLEOTIDE SEQUENCE</scope>
    <source>
        <strain evidence="1">AVDCRST_MAG63</strain>
    </source>
</reference>
<evidence type="ECO:0000313" key="1">
    <source>
        <dbReference type="EMBL" id="CAA9212656.1"/>
    </source>
</evidence>
<accession>A0A6J4H475</accession>